<sequence>MHKVISDSLASDFRTFMAKNFSRYRTVNLYWEAKWAHDYTFSLDGQEVEKMRKKNLHTLKVSTMIPLLKLRKVSLYANLAYSRYQFTVYDRQTGQSSEVFQQSAYDYYEGGLNGSYYFGLFNKPMIVSAALSVDGWNKGFGMFDGTFSAVMLLKNTERTSFSLGVMARTLFSSMPVMPVVTWWHRFRNPRLSVDITMPSQFYLRYELEKQRISAGASMSSENFYLRTTLEDAPSTAYYSDAVLKPEIHYEYILNHRLYFSVHAGVSMVMKSGLYKKNRKGINVKDEEGKTEVEPVVKQDRSPIPFLNVVVSYSLFK</sequence>
<reference evidence="1 2" key="1">
    <citation type="submission" date="2020-08" db="EMBL/GenBank/DDBJ databases">
        <title>A Genomic Blueprint of the Chicken Gut Microbiome.</title>
        <authorList>
            <person name="Gilroy R."/>
            <person name="Ravi A."/>
            <person name="Getino M."/>
            <person name="Pursley I."/>
            <person name="Horton D.L."/>
            <person name="Alikhan N.-F."/>
            <person name="Baker D."/>
            <person name="Gharbi K."/>
            <person name="Hall N."/>
            <person name="Watson M."/>
            <person name="Adriaenssens E.M."/>
            <person name="Foster-Nyarko E."/>
            <person name="Jarju S."/>
            <person name="Secka A."/>
            <person name="Antonio M."/>
            <person name="Oren A."/>
            <person name="Chaudhuri R."/>
            <person name="La Ragione R.M."/>
            <person name="Hildebrand F."/>
            <person name="Pallen M.J."/>
        </authorList>
    </citation>
    <scope>NUCLEOTIDE SEQUENCE [LARGE SCALE GENOMIC DNA]</scope>
    <source>
        <strain evidence="1 2">Sa1CVN1</strain>
    </source>
</reference>
<evidence type="ECO:0000313" key="2">
    <source>
        <dbReference type="Proteomes" id="UP000620874"/>
    </source>
</evidence>
<dbReference type="RefSeq" id="WP_191763659.1">
    <property type="nucleotide sequence ID" value="NZ_JACSPP010000016.1"/>
</dbReference>
<dbReference type="Proteomes" id="UP000620874">
    <property type="component" value="Unassembled WGS sequence"/>
</dbReference>
<organism evidence="1 2">
    <name type="scientific">Phocaeicola intestinalis</name>
    <dbReference type="NCBI Taxonomy" id="2762212"/>
    <lineage>
        <taxon>Bacteria</taxon>
        <taxon>Pseudomonadati</taxon>
        <taxon>Bacteroidota</taxon>
        <taxon>Bacteroidia</taxon>
        <taxon>Bacteroidales</taxon>
        <taxon>Bacteroidaceae</taxon>
        <taxon>Phocaeicola</taxon>
    </lineage>
</organism>
<dbReference type="EMBL" id="JACSPP010000016">
    <property type="protein sequence ID" value="MBD8040233.1"/>
    <property type="molecule type" value="Genomic_DNA"/>
</dbReference>
<evidence type="ECO:0000313" key="1">
    <source>
        <dbReference type="EMBL" id="MBD8040233.1"/>
    </source>
</evidence>
<gene>
    <name evidence="1" type="ORF">H9625_07205</name>
</gene>
<name>A0ABR8Y7P3_9BACT</name>
<evidence type="ECO:0008006" key="3">
    <source>
        <dbReference type="Google" id="ProtNLM"/>
    </source>
</evidence>
<protein>
    <recommendedName>
        <fullName evidence="3">Outer membrane protein beta-barrel domain-containing protein</fullName>
    </recommendedName>
</protein>
<accession>A0ABR8Y7P3</accession>
<proteinExistence type="predicted"/>
<keyword evidence="2" id="KW-1185">Reference proteome</keyword>
<comment type="caution">
    <text evidence="1">The sequence shown here is derived from an EMBL/GenBank/DDBJ whole genome shotgun (WGS) entry which is preliminary data.</text>
</comment>